<evidence type="ECO:0000259" key="4">
    <source>
        <dbReference type="PROSITE" id="PS50118"/>
    </source>
</evidence>
<feature type="DNA-binding region" description="HMG box" evidence="2">
    <location>
        <begin position="64"/>
        <end position="117"/>
    </location>
</feature>
<keyword evidence="2" id="KW-0539">Nucleus</keyword>
<dbReference type="PANTHER" id="PTHR48112">
    <property type="entry name" value="HIGH MOBILITY GROUP PROTEIN DSP1"/>
    <property type="match status" value="1"/>
</dbReference>
<evidence type="ECO:0000313" key="5">
    <source>
        <dbReference type="EMBL" id="QBK88018.1"/>
    </source>
</evidence>
<sequence length="259" mass="27889">MATLATAISAAITKNLLAKLPTEAAKKFDLDDTEFKEFLQGFLSSQLGRAAKSGRSAGPKGINGKGRISGYILFSNENREDVNESNPDLKFTDVGKELGRMWRELTDDDKNDWNTKAAAQNEANGLPAPGAKAAQKGKTTTKATTKATAKSASDMKITRHQASNSWVIPGTIWVVHSPKNKTVIGKLRADKVVALSAIDRKKCETSGWTVKAPVKAAPVKATAKSKAKAPVEDDESEDDDDDDDVAEDHSDDEDSQDEE</sequence>
<dbReference type="SUPFAM" id="SSF47095">
    <property type="entry name" value="HMG-box"/>
    <property type="match status" value="1"/>
</dbReference>
<accession>A0A481YXU9</accession>
<proteinExistence type="predicted"/>
<dbReference type="Gene3D" id="1.10.30.10">
    <property type="entry name" value="High mobility group box domain"/>
    <property type="match status" value="1"/>
</dbReference>
<reference evidence="5" key="1">
    <citation type="journal article" date="2019" name="MBio">
        <title>Virus Genomes from Deep Sea Sediments Expand the Ocean Megavirome and Support Independent Origins of Viral Gigantism.</title>
        <authorList>
            <person name="Backstrom D."/>
            <person name="Yutin N."/>
            <person name="Jorgensen S.L."/>
            <person name="Dharamshi J."/>
            <person name="Homa F."/>
            <person name="Zaremba-Niedwiedzka K."/>
            <person name="Spang A."/>
            <person name="Wolf Y.I."/>
            <person name="Koonin E.V."/>
            <person name="Ettema T.J."/>
        </authorList>
    </citation>
    <scope>NUCLEOTIDE SEQUENCE</scope>
</reference>
<dbReference type="InterPro" id="IPR050342">
    <property type="entry name" value="HMGB"/>
</dbReference>
<feature type="domain" description="HMG box" evidence="4">
    <location>
        <begin position="64"/>
        <end position="117"/>
    </location>
</feature>
<feature type="region of interest" description="Disordered" evidence="3">
    <location>
        <begin position="213"/>
        <end position="259"/>
    </location>
</feature>
<protein>
    <submittedName>
        <fullName evidence="5">High mobility group box</fullName>
    </submittedName>
</protein>
<dbReference type="InterPro" id="IPR036910">
    <property type="entry name" value="HMG_box_dom_sf"/>
</dbReference>
<dbReference type="CDD" id="cd00084">
    <property type="entry name" value="HMG-box_SF"/>
    <property type="match status" value="1"/>
</dbReference>
<evidence type="ECO:0000256" key="3">
    <source>
        <dbReference type="SAM" id="MobiDB-lite"/>
    </source>
</evidence>
<dbReference type="PROSITE" id="PS50118">
    <property type="entry name" value="HMG_BOX_2"/>
    <property type="match status" value="1"/>
</dbReference>
<feature type="compositionally biased region" description="Low complexity" evidence="3">
    <location>
        <begin position="213"/>
        <end position="224"/>
    </location>
</feature>
<feature type="compositionally biased region" description="Acidic residues" evidence="3">
    <location>
        <begin position="232"/>
        <end position="259"/>
    </location>
</feature>
<name>A0A481YXU9_9VIRU</name>
<evidence type="ECO:0000256" key="1">
    <source>
        <dbReference type="ARBA" id="ARBA00023125"/>
    </source>
</evidence>
<dbReference type="SMART" id="SM00398">
    <property type="entry name" value="HMG"/>
    <property type="match status" value="1"/>
</dbReference>
<organism evidence="5">
    <name type="scientific">Marseillevirus LCMAC202</name>
    <dbReference type="NCBI Taxonomy" id="2506606"/>
    <lineage>
        <taxon>Viruses</taxon>
        <taxon>Varidnaviria</taxon>
        <taxon>Bamfordvirae</taxon>
        <taxon>Nucleocytoviricota</taxon>
        <taxon>Megaviricetes</taxon>
        <taxon>Pimascovirales</taxon>
        <taxon>Pimascovirales incertae sedis</taxon>
        <taxon>Marseilleviridae</taxon>
    </lineage>
</organism>
<keyword evidence="1 2" id="KW-0238">DNA-binding</keyword>
<dbReference type="InterPro" id="IPR009071">
    <property type="entry name" value="HMG_box_dom"/>
</dbReference>
<evidence type="ECO:0000256" key="2">
    <source>
        <dbReference type="PROSITE-ProRule" id="PRU00267"/>
    </source>
</evidence>
<gene>
    <name evidence="5" type="ORF">LCMAC202_03800</name>
</gene>
<dbReference type="Pfam" id="PF00505">
    <property type="entry name" value="HMG_box"/>
    <property type="match status" value="1"/>
</dbReference>
<dbReference type="GO" id="GO:0003677">
    <property type="term" value="F:DNA binding"/>
    <property type="evidence" value="ECO:0007669"/>
    <property type="project" value="UniProtKB-UniRule"/>
</dbReference>
<dbReference type="PANTHER" id="PTHR48112:SF22">
    <property type="entry name" value="MITOCHONDRIAL TRANSCRIPTION FACTOR A, ISOFORM B"/>
    <property type="match status" value="1"/>
</dbReference>
<dbReference type="EMBL" id="MK500373">
    <property type="protein sequence ID" value="QBK88018.1"/>
    <property type="molecule type" value="Genomic_DNA"/>
</dbReference>